<reference evidence="11 12" key="1">
    <citation type="submission" date="2018-10" db="EMBL/GenBank/DDBJ databases">
        <title>Genomic Encyclopedia of Type Strains, Phase IV (KMG-IV): sequencing the most valuable type-strain genomes for metagenomic binning, comparative biology and taxonomic classification.</title>
        <authorList>
            <person name="Goeker M."/>
        </authorList>
    </citation>
    <scope>NUCLEOTIDE SEQUENCE [LARGE SCALE GENOMIC DNA]</scope>
    <source>
        <strain evidence="11 12">DSM 22008</strain>
    </source>
</reference>
<proteinExistence type="inferred from homology"/>
<evidence type="ECO:0000256" key="3">
    <source>
        <dbReference type="ARBA" id="ARBA00022475"/>
    </source>
</evidence>
<feature type="transmembrane region" description="Helical" evidence="9">
    <location>
        <begin position="178"/>
        <end position="197"/>
    </location>
</feature>
<evidence type="ECO:0000313" key="12">
    <source>
        <dbReference type="Proteomes" id="UP000282211"/>
    </source>
</evidence>
<dbReference type="RefSeq" id="WP_121102264.1">
    <property type="nucleotide sequence ID" value="NZ_RBII01000002.1"/>
</dbReference>
<comment type="catalytic activity">
    <reaction evidence="9">
        <text>N-terminal S-1,2-diacyl-sn-glyceryl-L-cysteinyl-[lipoprotein] + a glycerophospholipid = N-acyl-S-1,2-diacyl-sn-glyceryl-L-cysteinyl-[lipoprotein] + a 2-acyl-sn-glycero-3-phospholipid + H(+)</text>
        <dbReference type="Rhea" id="RHEA:48228"/>
        <dbReference type="Rhea" id="RHEA-COMP:14681"/>
        <dbReference type="Rhea" id="RHEA-COMP:14684"/>
        <dbReference type="ChEBI" id="CHEBI:15378"/>
        <dbReference type="ChEBI" id="CHEBI:136912"/>
        <dbReference type="ChEBI" id="CHEBI:140656"/>
        <dbReference type="ChEBI" id="CHEBI:140657"/>
        <dbReference type="ChEBI" id="CHEBI:140660"/>
        <dbReference type="EC" id="2.3.1.269"/>
    </reaction>
</comment>
<dbReference type="InParanoid" id="A0A420WET9"/>
<feature type="transmembrane region" description="Helical" evidence="9">
    <location>
        <begin position="74"/>
        <end position="95"/>
    </location>
</feature>
<dbReference type="EMBL" id="RBII01000002">
    <property type="protein sequence ID" value="RKQ69495.1"/>
    <property type="molecule type" value="Genomic_DNA"/>
</dbReference>
<keyword evidence="8 9" id="KW-0012">Acyltransferase</keyword>
<dbReference type="CDD" id="cd07571">
    <property type="entry name" value="ALP_N-acyl_transferase"/>
    <property type="match status" value="1"/>
</dbReference>
<evidence type="ECO:0000256" key="7">
    <source>
        <dbReference type="ARBA" id="ARBA00023136"/>
    </source>
</evidence>
<dbReference type="GO" id="GO:0005886">
    <property type="term" value="C:plasma membrane"/>
    <property type="evidence" value="ECO:0007669"/>
    <property type="project" value="UniProtKB-SubCell"/>
</dbReference>
<dbReference type="InterPro" id="IPR045378">
    <property type="entry name" value="LNT_N"/>
</dbReference>
<evidence type="ECO:0000256" key="5">
    <source>
        <dbReference type="ARBA" id="ARBA00022692"/>
    </source>
</evidence>
<name>A0A420WET9_9PROT</name>
<dbReference type="PROSITE" id="PS50263">
    <property type="entry name" value="CN_HYDROLASE"/>
    <property type="match status" value="1"/>
</dbReference>
<feature type="transmembrane region" description="Helical" evidence="9">
    <location>
        <begin position="20"/>
        <end position="53"/>
    </location>
</feature>
<dbReference type="InterPro" id="IPR036526">
    <property type="entry name" value="C-N_Hydrolase_sf"/>
</dbReference>
<dbReference type="Gene3D" id="3.60.110.10">
    <property type="entry name" value="Carbon-nitrogen hydrolase"/>
    <property type="match status" value="1"/>
</dbReference>
<accession>A0A420WET9</accession>
<comment type="function">
    <text evidence="9">Catalyzes the phospholipid dependent N-acylation of the N-terminal cysteine of apolipoprotein, the last step in lipoprotein maturation.</text>
</comment>
<dbReference type="PANTHER" id="PTHR38686:SF1">
    <property type="entry name" value="APOLIPOPROTEIN N-ACYLTRANSFERASE"/>
    <property type="match status" value="1"/>
</dbReference>
<keyword evidence="12" id="KW-1185">Reference proteome</keyword>
<comment type="caution">
    <text evidence="11">The sequence shown here is derived from an EMBL/GenBank/DDBJ whole genome shotgun (WGS) entry which is preliminary data.</text>
</comment>
<dbReference type="InterPro" id="IPR003010">
    <property type="entry name" value="C-N_Hydrolase"/>
</dbReference>
<keyword evidence="5 9" id="KW-0812">Transmembrane</keyword>
<comment type="subcellular location">
    <subcellularLocation>
        <location evidence="1 9">Cell membrane</location>
        <topology evidence="1 9">Multi-pass membrane protein</topology>
    </subcellularLocation>
</comment>
<evidence type="ECO:0000256" key="9">
    <source>
        <dbReference type="HAMAP-Rule" id="MF_01148"/>
    </source>
</evidence>
<dbReference type="GO" id="GO:0016410">
    <property type="term" value="F:N-acyltransferase activity"/>
    <property type="evidence" value="ECO:0007669"/>
    <property type="project" value="UniProtKB-UniRule"/>
</dbReference>
<dbReference type="Pfam" id="PF20154">
    <property type="entry name" value="LNT_N"/>
    <property type="match status" value="1"/>
</dbReference>
<evidence type="ECO:0000313" key="11">
    <source>
        <dbReference type="EMBL" id="RKQ69495.1"/>
    </source>
</evidence>
<dbReference type="AlphaFoldDB" id="A0A420WET9"/>
<keyword evidence="6 9" id="KW-1133">Transmembrane helix</keyword>
<dbReference type="HAMAP" id="MF_01148">
    <property type="entry name" value="Lnt"/>
    <property type="match status" value="1"/>
</dbReference>
<evidence type="ECO:0000256" key="8">
    <source>
        <dbReference type="ARBA" id="ARBA00023315"/>
    </source>
</evidence>
<sequence length="556" mass="61068">MKTDLSLLRSPSILLKSDGWAGRGIGFLLGGLCVLGQAPLHFWPLSLIGLAFLFLRLEKTSSSIAPRRAGFHSAFWFALGYFGVGVFWVGEAFIARGAAFIPVMPPMILGLAAILALFWAFAGLLFAGSRLKPIWSQIVFVTIFTLSEIARGYLFSGFPWNLTGYIFPAGGAFSQGAAFWTIYGQSCFVFAGAALLATLFTNETARRKWIAGGVLFLSLGGLYGFGTMRLSNATVIPQDNILLRIVSIPFDQADKFNPDKSINIVSEFLRESLKDEETETMLSTPLREVTHIIWPEGAVSGLAMENEPLLLTMSQELSRRLGGDNLPVWLLNSLRHESRFDPNSSQIIDDYYNSSVAITFDSAGTPNIAAFNDKARLVPFGEFIPFGKWMESKNVPVISTNLLSISAAKSKRLTQFPGLPLGSPQICYEIIFPGFTPHPKTGNKAEFILNQSNDAWFGKSWGPAQHANIARYRAIEEGLPVIRAASNGVSGVFDPYGRIFAKTNIETPSHIDTKLPKPLKKIKKTNQIIALLFLINLFLSLVCIKLGRGLNNRAIN</sequence>
<dbReference type="PANTHER" id="PTHR38686">
    <property type="entry name" value="APOLIPOPROTEIN N-ACYLTRANSFERASE"/>
    <property type="match status" value="1"/>
</dbReference>
<comment type="pathway">
    <text evidence="9">Protein modification; lipoprotein biosynthesis (N-acyl transfer).</text>
</comment>
<protein>
    <recommendedName>
        <fullName evidence="9">Apolipoprotein N-acyltransferase</fullName>
        <shortName evidence="9">ALP N-acyltransferase</shortName>
        <ecNumber evidence="9">2.3.1.269</ecNumber>
    </recommendedName>
</protein>
<dbReference type="OrthoDB" id="9804277at2"/>
<evidence type="ECO:0000259" key="10">
    <source>
        <dbReference type="PROSITE" id="PS50263"/>
    </source>
</evidence>
<feature type="transmembrane region" description="Helical" evidence="9">
    <location>
        <begin position="209"/>
        <end position="226"/>
    </location>
</feature>
<feature type="transmembrane region" description="Helical" evidence="9">
    <location>
        <begin position="528"/>
        <end position="547"/>
    </location>
</feature>
<comment type="similarity">
    <text evidence="2 9">Belongs to the CN hydrolase family. Apolipoprotein N-acyltransferase subfamily.</text>
</comment>
<keyword evidence="3 9" id="KW-1003">Cell membrane</keyword>
<keyword evidence="7 9" id="KW-0472">Membrane</keyword>
<dbReference type="Pfam" id="PF00795">
    <property type="entry name" value="CN_hydrolase"/>
    <property type="match status" value="1"/>
</dbReference>
<evidence type="ECO:0000256" key="4">
    <source>
        <dbReference type="ARBA" id="ARBA00022679"/>
    </source>
</evidence>
<dbReference type="FunCoup" id="A0A420WET9">
    <property type="interactions" value="266"/>
</dbReference>
<dbReference type="InterPro" id="IPR004563">
    <property type="entry name" value="Apolipo_AcylTrfase"/>
</dbReference>
<evidence type="ECO:0000256" key="6">
    <source>
        <dbReference type="ARBA" id="ARBA00022989"/>
    </source>
</evidence>
<evidence type="ECO:0000256" key="1">
    <source>
        <dbReference type="ARBA" id="ARBA00004651"/>
    </source>
</evidence>
<dbReference type="SUPFAM" id="SSF56317">
    <property type="entry name" value="Carbon-nitrogen hydrolase"/>
    <property type="match status" value="1"/>
</dbReference>
<evidence type="ECO:0000256" key="2">
    <source>
        <dbReference type="ARBA" id="ARBA00010065"/>
    </source>
</evidence>
<dbReference type="NCBIfam" id="TIGR00546">
    <property type="entry name" value="lnt"/>
    <property type="match status" value="1"/>
</dbReference>
<organism evidence="11 12">
    <name type="scientific">Litorimonas taeanensis</name>
    <dbReference type="NCBI Taxonomy" id="568099"/>
    <lineage>
        <taxon>Bacteria</taxon>
        <taxon>Pseudomonadati</taxon>
        <taxon>Pseudomonadota</taxon>
        <taxon>Alphaproteobacteria</taxon>
        <taxon>Maricaulales</taxon>
        <taxon>Robiginitomaculaceae</taxon>
    </lineage>
</organism>
<feature type="transmembrane region" description="Helical" evidence="9">
    <location>
        <begin position="138"/>
        <end position="158"/>
    </location>
</feature>
<dbReference type="UniPathway" id="UPA00666"/>
<dbReference type="Proteomes" id="UP000282211">
    <property type="component" value="Unassembled WGS sequence"/>
</dbReference>
<keyword evidence="11" id="KW-0449">Lipoprotein</keyword>
<dbReference type="EC" id="2.3.1.269" evidence="9"/>
<feature type="transmembrane region" description="Helical" evidence="9">
    <location>
        <begin position="107"/>
        <end position="126"/>
    </location>
</feature>
<gene>
    <name evidence="9" type="primary">lnt</name>
    <name evidence="11" type="ORF">DES40_2296</name>
</gene>
<feature type="domain" description="CN hydrolase" evidence="10">
    <location>
        <begin position="243"/>
        <end position="517"/>
    </location>
</feature>
<keyword evidence="4 9" id="KW-0808">Transferase</keyword>
<dbReference type="GO" id="GO:0042158">
    <property type="term" value="P:lipoprotein biosynthetic process"/>
    <property type="evidence" value="ECO:0007669"/>
    <property type="project" value="UniProtKB-UniRule"/>
</dbReference>